<evidence type="ECO:0000256" key="2">
    <source>
        <dbReference type="ARBA" id="ARBA00022679"/>
    </source>
</evidence>
<feature type="transmembrane region" description="Helical" evidence="6">
    <location>
        <begin position="261"/>
        <end position="280"/>
    </location>
</feature>
<accession>A0AAW2T1M9</accession>
<sequence length="564" mass="61655">MVSSTWKLECFVGDVNEFYVYVDMHSHAVCTTNNRDLNHIGFLAHPFSRSRKPTSLLSSDCRNINRRSYFGRKDSVGVSSLDDWGDSNGAVEYMFSSSEGEDSDGEIILQPITDVDLPSSKERFLPSDDSITVTAHRLATLARTRKRRKTIYGVMNNVGLMSFSTLLLLLVDQCAWRIVRLPLAPFHLMRPFLISVVLVSCAGYICVPLFRMLKLRSIVRKEEPTQNSCKKGTPMMGGLYFVPIGLLVAEVLLNFSSTEVSGAAAATVVFAAIGLLDDLLSINNCNDGLPGWMRILLEVAAGTWFSYWLYTTDISTPYSIRTVFNHDTLLLMTLMQESDILIVYGSLDSLCIRWKSFRHSHVLVGSVAALSSIVEMAKLSCVLESTTVYCITKGIVCYISHFFDSNVRKMVVPLPAPLGLVCLGKCYPVLSSFCFVSMTNAIDLTDGLDGLAAGTAALAFIGMSIVALPICSDLSIFGASMAGACVGFLFHNRYRASIFMGDTGALALGGALAAMASCTGMFFPLFISSGVFVLEALSVIIQVQAQPPKDDKDKLKEPMRVARA</sequence>
<feature type="transmembrane region" description="Helical" evidence="6">
    <location>
        <begin position="151"/>
        <end position="171"/>
    </location>
</feature>
<reference evidence="7" key="2">
    <citation type="journal article" date="2024" name="Plant">
        <title>Genomic evolution and insights into agronomic trait innovations of Sesamum species.</title>
        <authorList>
            <person name="Miao H."/>
            <person name="Wang L."/>
            <person name="Qu L."/>
            <person name="Liu H."/>
            <person name="Sun Y."/>
            <person name="Le M."/>
            <person name="Wang Q."/>
            <person name="Wei S."/>
            <person name="Zheng Y."/>
            <person name="Lin W."/>
            <person name="Duan Y."/>
            <person name="Cao H."/>
            <person name="Xiong S."/>
            <person name="Wang X."/>
            <person name="Wei L."/>
            <person name="Li C."/>
            <person name="Ma Q."/>
            <person name="Ju M."/>
            <person name="Zhao R."/>
            <person name="Li G."/>
            <person name="Mu C."/>
            <person name="Tian Q."/>
            <person name="Mei H."/>
            <person name="Zhang T."/>
            <person name="Gao T."/>
            <person name="Zhang H."/>
        </authorList>
    </citation>
    <scope>NUCLEOTIDE SEQUENCE</scope>
    <source>
        <strain evidence="7">G02</strain>
    </source>
</reference>
<evidence type="ECO:0000256" key="5">
    <source>
        <dbReference type="ARBA" id="ARBA00023136"/>
    </source>
</evidence>
<dbReference type="PANTHER" id="PTHR22926:SF5">
    <property type="entry name" value="PHOSPHO-N-ACETYLMURAMOYL-PENTAPEPTIDE-TRANSFERASE HOMOLOG"/>
    <property type="match status" value="1"/>
</dbReference>
<dbReference type="GO" id="GO:0071555">
    <property type="term" value="P:cell wall organization"/>
    <property type="evidence" value="ECO:0007669"/>
    <property type="project" value="TreeGrafter"/>
</dbReference>
<keyword evidence="4 6" id="KW-1133">Transmembrane helix</keyword>
<feature type="transmembrane region" description="Helical" evidence="6">
    <location>
        <begin position="191"/>
        <end position="213"/>
    </location>
</feature>
<gene>
    <name evidence="7" type="ORF">Sradi_2177700</name>
</gene>
<feature type="transmembrane region" description="Helical" evidence="6">
    <location>
        <begin position="474"/>
        <end position="492"/>
    </location>
</feature>
<reference evidence="7" key="1">
    <citation type="submission" date="2020-06" db="EMBL/GenBank/DDBJ databases">
        <authorList>
            <person name="Li T."/>
            <person name="Hu X."/>
            <person name="Zhang T."/>
            <person name="Song X."/>
            <person name="Zhang H."/>
            <person name="Dai N."/>
            <person name="Sheng W."/>
            <person name="Hou X."/>
            <person name="Wei L."/>
        </authorList>
    </citation>
    <scope>NUCLEOTIDE SEQUENCE</scope>
    <source>
        <strain evidence="7">G02</strain>
        <tissue evidence="7">Leaf</tissue>
    </source>
</reference>
<dbReference type="PANTHER" id="PTHR22926">
    <property type="entry name" value="PHOSPHO-N-ACETYLMURAMOYL-PENTAPEPTIDE-TRANSFERASE"/>
    <property type="match status" value="1"/>
</dbReference>
<organism evidence="7">
    <name type="scientific">Sesamum radiatum</name>
    <name type="common">Black benniseed</name>
    <dbReference type="NCBI Taxonomy" id="300843"/>
    <lineage>
        <taxon>Eukaryota</taxon>
        <taxon>Viridiplantae</taxon>
        <taxon>Streptophyta</taxon>
        <taxon>Embryophyta</taxon>
        <taxon>Tracheophyta</taxon>
        <taxon>Spermatophyta</taxon>
        <taxon>Magnoliopsida</taxon>
        <taxon>eudicotyledons</taxon>
        <taxon>Gunneridae</taxon>
        <taxon>Pentapetalae</taxon>
        <taxon>asterids</taxon>
        <taxon>lamiids</taxon>
        <taxon>Lamiales</taxon>
        <taxon>Pedaliaceae</taxon>
        <taxon>Sesamum</taxon>
    </lineage>
</organism>
<dbReference type="GO" id="GO:0044038">
    <property type="term" value="P:cell wall macromolecule biosynthetic process"/>
    <property type="evidence" value="ECO:0007669"/>
    <property type="project" value="TreeGrafter"/>
</dbReference>
<keyword evidence="5 6" id="KW-0472">Membrane</keyword>
<comment type="subcellular location">
    <subcellularLocation>
        <location evidence="1">Membrane</location>
        <topology evidence="1">Multi-pass membrane protein</topology>
    </subcellularLocation>
</comment>
<comment type="caution">
    <text evidence="7">The sequence shown here is derived from an EMBL/GenBank/DDBJ whole genome shotgun (WGS) entry which is preliminary data.</text>
</comment>
<keyword evidence="3 6" id="KW-0812">Transmembrane</keyword>
<evidence type="ECO:0000256" key="6">
    <source>
        <dbReference type="SAM" id="Phobius"/>
    </source>
</evidence>
<keyword evidence="2" id="KW-0808">Transferase</keyword>
<evidence type="ECO:0000313" key="7">
    <source>
        <dbReference type="EMBL" id="KAL0398344.1"/>
    </source>
</evidence>
<evidence type="ECO:0000256" key="4">
    <source>
        <dbReference type="ARBA" id="ARBA00022989"/>
    </source>
</evidence>
<name>A0AAW2T1M9_SESRA</name>
<protein>
    <submittedName>
        <fullName evidence="7">Phospho-N-acetylmuramoyl-pentapeptide-transferase</fullName>
    </submittedName>
</protein>
<evidence type="ECO:0000256" key="3">
    <source>
        <dbReference type="ARBA" id="ARBA00022692"/>
    </source>
</evidence>
<dbReference type="Pfam" id="PF00953">
    <property type="entry name" value="Glycos_transf_4"/>
    <property type="match status" value="1"/>
</dbReference>
<dbReference type="GO" id="GO:0005886">
    <property type="term" value="C:plasma membrane"/>
    <property type="evidence" value="ECO:0007669"/>
    <property type="project" value="TreeGrafter"/>
</dbReference>
<dbReference type="InterPro" id="IPR000715">
    <property type="entry name" value="Glycosyl_transferase_4"/>
</dbReference>
<feature type="transmembrane region" description="Helical" evidence="6">
    <location>
        <begin position="504"/>
        <end position="527"/>
    </location>
</feature>
<dbReference type="GO" id="GO:0016780">
    <property type="term" value="F:phosphotransferase activity, for other substituted phosphate groups"/>
    <property type="evidence" value="ECO:0007669"/>
    <property type="project" value="InterPro"/>
</dbReference>
<proteinExistence type="predicted"/>
<dbReference type="EMBL" id="JACGWJ010000009">
    <property type="protein sequence ID" value="KAL0398344.1"/>
    <property type="molecule type" value="Genomic_DNA"/>
</dbReference>
<feature type="transmembrane region" description="Helical" evidence="6">
    <location>
        <begin position="448"/>
        <end position="468"/>
    </location>
</feature>
<feature type="transmembrane region" description="Helical" evidence="6">
    <location>
        <begin position="234"/>
        <end position="255"/>
    </location>
</feature>
<dbReference type="AlphaFoldDB" id="A0AAW2T1M9"/>
<evidence type="ECO:0000256" key="1">
    <source>
        <dbReference type="ARBA" id="ARBA00004141"/>
    </source>
</evidence>